<evidence type="ECO:0000313" key="3">
    <source>
        <dbReference type="Proteomes" id="UP000681340"/>
    </source>
</evidence>
<gene>
    <name evidence="2" type="ORF">Aau02nite_61430</name>
</gene>
<evidence type="ECO:0000256" key="1">
    <source>
        <dbReference type="SAM" id="Phobius"/>
    </source>
</evidence>
<keyword evidence="3" id="KW-1185">Reference proteome</keyword>
<dbReference type="Proteomes" id="UP000681340">
    <property type="component" value="Unassembled WGS sequence"/>
</dbReference>
<comment type="caution">
    <text evidence="2">The sequence shown here is derived from an EMBL/GenBank/DDBJ whole genome shotgun (WGS) entry which is preliminary data.</text>
</comment>
<feature type="transmembrane region" description="Helical" evidence="1">
    <location>
        <begin position="23"/>
        <end position="41"/>
    </location>
</feature>
<organism evidence="2 3">
    <name type="scientific">Actinoplanes auranticolor</name>
    <dbReference type="NCBI Taxonomy" id="47988"/>
    <lineage>
        <taxon>Bacteria</taxon>
        <taxon>Bacillati</taxon>
        <taxon>Actinomycetota</taxon>
        <taxon>Actinomycetes</taxon>
        <taxon>Micromonosporales</taxon>
        <taxon>Micromonosporaceae</taxon>
        <taxon>Actinoplanes</taxon>
    </lineage>
</organism>
<feature type="transmembrane region" description="Helical" evidence="1">
    <location>
        <begin position="198"/>
        <end position="217"/>
    </location>
</feature>
<name>A0A919SMX6_9ACTN</name>
<protein>
    <submittedName>
        <fullName evidence="2">Uncharacterized protein</fullName>
    </submittedName>
</protein>
<evidence type="ECO:0000313" key="2">
    <source>
        <dbReference type="EMBL" id="GIM74526.1"/>
    </source>
</evidence>
<dbReference type="EMBL" id="BOQL01000051">
    <property type="protein sequence ID" value="GIM74526.1"/>
    <property type="molecule type" value="Genomic_DNA"/>
</dbReference>
<sequence length="293" mass="30266">MADDSYAASAPAAVANLRESAKWLIAAAAAVGAILIGSFQLKDLGVLADADTLHRVAAVAGGGLALGTVVMLIIAAARVMITPRPSIRDLSERELRGQRPSTGGLAIVDSNQDSLVRSLLALRSYLFDGKNSLAEIYAEYRDSQASLAQMQAGDGSSNADLRLVQDRAVSSLQAVNRIEVVAHQIATGERFRALTNRLILGTAIFAAALVAFTWATLDSPTAVVDKPTAVTVVVTDRAAAGLPSTCLLTSLDGVAVGGDFVKPTVVTSPAAGCESKVISDSKGIIVIPQTTAK</sequence>
<dbReference type="AlphaFoldDB" id="A0A919SMX6"/>
<reference evidence="2" key="1">
    <citation type="submission" date="2021-03" db="EMBL/GenBank/DDBJ databases">
        <title>Whole genome shotgun sequence of Actinoplanes auranticolor NBRC 12245.</title>
        <authorList>
            <person name="Komaki H."/>
            <person name="Tamura T."/>
        </authorList>
    </citation>
    <scope>NUCLEOTIDE SEQUENCE</scope>
    <source>
        <strain evidence="2">NBRC 12245</strain>
    </source>
</reference>
<keyword evidence="1" id="KW-0812">Transmembrane</keyword>
<keyword evidence="1" id="KW-0472">Membrane</keyword>
<dbReference type="RefSeq" id="WP_212992050.1">
    <property type="nucleotide sequence ID" value="NZ_BAABEA010000036.1"/>
</dbReference>
<accession>A0A919SMX6</accession>
<proteinExistence type="predicted"/>
<keyword evidence="1" id="KW-1133">Transmembrane helix</keyword>
<feature type="transmembrane region" description="Helical" evidence="1">
    <location>
        <begin position="53"/>
        <end position="81"/>
    </location>
</feature>